<reference evidence="2" key="1">
    <citation type="submission" date="2020-09" db="EMBL/GenBank/DDBJ databases">
        <title>Hoyosella lacisalsi sp. nov., a halotolerant actinobacterium isolated from soil of Lake Gudzhirganskoe.</title>
        <authorList>
            <person name="Yang Q."/>
            <person name="Guo P.Y."/>
            <person name="Liu S.W."/>
            <person name="Li F.N."/>
            <person name="Sun C.H."/>
        </authorList>
    </citation>
    <scope>NUCLEOTIDE SEQUENCE</scope>
    <source>
        <strain evidence="2">G463</strain>
    </source>
</reference>
<evidence type="ECO:0000313" key="3">
    <source>
        <dbReference type="Proteomes" id="UP000642993"/>
    </source>
</evidence>
<evidence type="ECO:0000256" key="1">
    <source>
        <dbReference type="SAM" id="MobiDB-lite"/>
    </source>
</evidence>
<keyword evidence="3" id="KW-1185">Reference proteome</keyword>
<dbReference type="EMBL" id="JACYWE010000007">
    <property type="protein sequence ID" value="MBD8507271.1"/>
    <property type="molecule type" value="Genomic_DNA"/>
</dbReference>
<name>A0A927JDY7_9ACTN</name>
<protein>
    <submittedName>
        <fullName evidence="2">Uncharacterized protein</fullName>
    </submittedName>
</protein>
<proteinExistence type="predicted"/>
<evidence type="ECO:0000313" key="2">
    <source>
        <dbReference type="EMBL" id="MBD8507271.1"/>
    </source>
</evidence>
<organism evidence="2 3">
    <name type="scientific">Lolliginicoccus lacisalsi</name>
    <dbReference type="NCBI Taxonomy" id="2742202"/>
    <lineage>
        <taxon>Bacteria</taxon>
        <taxon>Bacillati</taxon>
        <taxon>Actinomycetota</taxon>
        <taxon>Actinomycetes</taxon>
        <taxon>Mycobacteriales</taxon>
        <taxon>Hoyosellaceae</taxon>
        <taxon>Lolliginicoccus</taxon>
    </lineage>
</organism>
<comment type="caution">
    <text evidence="2">The sequence shown here is derived from an EMBL/GenBank/DDBJ whole genome shotgun (WGS) entry which is preliminary data.</text>
</comment>
<feature type="compositionally biased region" description="Basic and acidic residues" evidence="1">
    <location>
        <begin position="1"/>
        <end position="31"/>
    </location>
</feature>
<feature type="compositionally biased region" description="Basic and acidic residues" evidence="1">
    <location>
        <begin position="55"/>
        <end position="71"/>
    </location>
</feature>
<feature type="region of interest" description="Disordered" evidence="1">
    <location>
        <begin position="1"/>
        <end position="83"/>
    </location>
</feature>
<sequence>MSRKDVADEQDRDESSDQGDKAQEQKDREQWNEGNETGNELSGVVDDLEEDIVDERDREGATGNVRERAEVEPVGSESDDVPD</sequence>
<dbReference type="RefSeq" id="WP_192039718.1">
    <property type="nucleotide sequence ID" value="NZ_JACYWE010000007.1"/>
</dbReference>
<dbReference type="AlphaFoldDB" id="A0A927JDY7"/>
<gene>
    <name evidence="2" type="ORF">HT102_12330</name>
</gene>
<dbReference type="Proteomes" id="UP000642993">
    <property type="component" value="Unassembled WGS sequence"/>
</dbReference>
<accession>A0A927JDY7</accession>